<organism evidence="2 3">
    <name type="scientific">Cyclocybe aegerita</name>
    <name type="common">Black poplar mushroom</name>
    <name type="synonym">Agrocybe aegerita</name>
    <dbReference type="NCBI Taxonomy" id="1973307"/>
    <lineage>
        <taxon>Eukaryota</taxon>
        <taxon>Fungi</taxon>
        <taxon>Dikarya</taxon>
        <taxon>Basidiomycota</taxon>
        <taxon>Agaricomycotina</taxon>
        <taxon>Agaricomycetes</taxon>
        <taxon>Agaricomycetidae</taxon>
        <taxon>Agaricales</taxon>
        <taxon>Agaricineae</taxon>
        <taxon>Bolbitiaceae</taxon>
        <taxon>Cyclocybe</taxon>
    </lineage>
</organism>
<feature type="compositionally biased region" description="Basic and acidic residues" evidence="1">
    <location>
        <begin position="43"/>
        <end position="65"/>
    </location>
</feature>
<name>A0A8S0Y037_CYCAE</name>
<evidence type="ECO:0000313" key="2">
    <source>
        <dbReference type="EMBL" id="CAA7270381.1"/>
    </source>
</evidence>
<proteinExistence type="predicted"/>
<feature type="region of interest" description="Disordered" evidence="1">
    <location>
        <begin position="36"/>
        <end position="70"/>
    </location>
</feature>
<comment type="caution">
    <text evidence="2">The sequence shown here is derived from an EMBL/GenBank/DDBJ whole genome shotgun (WGS) entry which is preliminary data.</text>
</comment>
<evidence type="ECO:0000313" key="3">
    <source>
        <dbReference type="Proteomes" id="UP000467700"/>
    </source>
</evidence>
<dbReference type="Proteomes" id="UP000467700">
    <property type="component" value="Unassembled WGS sequence"/>
</dbReference>
<protein>
    <submittedName>
        <fullName evidence="2">Uncharacterized protein</fullName>
    </submittedName>
</protein>
<evidence type="ECO:0000256" key="1">
    <source>
        <dbReference type="SAM" id="MobiDB-lite"/>
    </source>
</evidence>
<sequence length="204" mass="22848">MSAVHIKDDITRCSSFEKHTLQFRQIHAISPHFRHGLSAATHDNPDTHTKDTNQRISEESTPDHGTHHHRPHIQTYAMTDSPDTPDTTHPLSSQELEVGLIYAVLTYQGELASWNWAFFILNPSVEPIGTARTMFHVVKTDSAGMWRFEVELRVVLPRLRPGTDLELEPALVISRAMPRFSLGSCSFPIAVKVAASVSSQCQVD</sequence>
<keyword evidence="3" id="KW-1185">Reference proteome</keyword>
<reference evidence="2 3" key="1">
    <citation type="submission" date="2020-01" db="EMBL/GenBank/DDBJ databases">
        <authorList>
            <person name="Gupta K D."/>
        </authorList>
    </citation>
    <scope>NUCLEOTIDE SEQUENCE [LARGE SCALE GENOMIC DNA]</scope>
</reference>
<accession>A0A8S0Y037</accession>
<dbReference type="AlphaFoldDB" id="A0A8S0Y037"/>
<dbReference type="EMBL" id="CACVBS010000090">
    <property type="protein sequence ID" value="CAA7270381.1"/>
    <property type="molecule type" value="Genomic_DNA"/>
</dbReference>
<gene>
    <name evidence="2" type="ORF">AAE3_LOCUS12766</name>
</gene>